<feature type="domain" description="LysM" evidence="3">
    <location>
        <begin position="220"/>
        <end position="265"/>
    </location>
</feature>
<dbReference type="STRING" id="1194090.SAMN05443144_12343"/>
<dbReference type="InterPro" id="IPR036779">
    <property type="entry name" value="LysM_dom_sf"/>
</dbReference>
<dbReference type="InterPro" id="IPR036908">
    <property type="entry name" value="RlpA-like_sf"/>
</dbReference>
<proteinExistence type="predicted"/>
<dbReference type="PANTHER" id="PTHR33734:SF22">
    <property type="entry name" value="MEMBRANE-BOUND LYTIC MUREIN TRANSGLYCOSYLASE D"/>
    <property type="match status" value="1"/>
</dbReference>
<dbReference type="SUPFAM" id="SSF50685">
    <property type="entry name" value="Barwin-like endoglucanases"/>
    <property type="match status" value="1"/>
</dbReference>
<dbReference type="PROSITE" id="PS51782">
    <property type="entry name" value="LYSM"/>
    <property type="match status" value="4"/>
</dbReference>
<dbReference type="AlphaFoldDB" id="A0A1M5IGY1"/>
<dbReference type="RefSeq" id="WP_073067421.1">
    <property type="nucleotide sequence ID" value="NZ_FQUS01000023.1"/>
</dbReference>
<accession>A0A1M5IGY1</accession>
<feature type="compositionally biased region" description="Low complexity" evidence="1">
    <location>
        <begin position="201"/>
        <end position="215"/>
    </location>
</feature>
<reference evidence="4 5" key="1">
    <citation type="submission" date="2016-11" db="EMBL/GenBank/DDBJ databases">
        <authorList>
            <person name="Jaros S."/>
            <person name="Januszkiewicz K."/>
            <person name="Wedrychowicz H."/>
        </authorList>
    </citation>
    <scope>NUCLEOTIDE SEQUENCE [LARGE SCALE GENOMIC DNA]</scope>
    <source>
        <strain evidence="4 5">DSM 21986</strain>
    </source>
</reference>
<dbReference type="Proteomes" id="UP000184041">
    <property type="component" value="Unassembled WGS sequence"/>
</dbReference>
<evidence type="ECO:0000259" key="3">
    <source>
        <dbReference type="PROSITE" id="PS51782"/>
    </source>
</evidence>
<feature type="domain" description="LysM" evidence="3">
    <location>
        <begin position="89"/>
        <end position="132"/>
    </location>
</feature>
<dbReference type="OrthoDB" id="2149800at2"/>
<protein>
    <submittedName>
        <fullName evidence="4">LysM repeat-containing protein</fullName>
    </submittedName>
</protein>
<sequence length="376" mass="40994">MKISSFFLYWTIFVLFLCMPQHLSAQSTTTHTIQKGETLFSIAKQYDVDVDQLRQWNDITADQLSVGQTLVVGKEGEETSSSERSAETQTHTVEAGETLFSVSKQYQVTIAELKAWNNISSNNLKVGQTLTIHPTELVDQQERSITVDNETQQNATYLVKNNDSLYKIAEQHGMSVSQLKQLNNLTSNTIRVGQRLTVRASSAPPSVASSATSSPQGQFTAHTVSGGSTTVSELVQEFQMDEEEFRALNSDIESDQLRNGQEVTVLTPASKTFKNPYVKNSSSLSSLGSVSVSHYDSGEEATPTTSGELYNPDALTGAHSNIALGSVIFVKNPGYPHGVFVRINDRTSGNGLKLSAAAWNTLQFSGASDSAMIFQE</sequence>
<evidence type="ECO:0000313" key="4">
    <source>
        <dbReference type="EMBL" id="SHG27552.1"/>
    </source>
</evidence>
<feature type="signal peptide" evidence="2">
    <location>
        <begin position="1"/>
        <end position="25"/>
    </location>
</feature>
<dbReference type="GO" id="GO:0008932">
    <property type="term" value="F:lytic endotransglycosylase activity"/>
    <property type="evidence" value="ECO:0007669"/>
    <property type="project" value="TreeGrafter"/>
</dbReference>
<feature type="compositionally biased region" description="Low complexity" evidence="1">
    <location>
        <begin position="281"/>
        <end position="293"/>
    </location>
</feature>
<dbReference type="PANTHER" id="PTHR33734">
    <property type="entry name" value="LYSM DOMAIN-CONTAINING GPI-ANCHORED PROTEIN 2"/>
    <property type="match status" value="1"/>
</dbReference>
<organism evidence="4 5">
    <name type="scientific">Fodinibius roseus</name>
    <dbReference type="NCBI Taxonomy" id="1194090"/>
    <lineage>
        <taxon>Bacteria</taxon>
        <taxon>Pseudomonadati</taxon>
        <taxon>Balneolota</taxon>
        <taxon>Balneolia</taxon>
        <taxon>Balneolales</taxon>
        <taxon>Balneolaceae</taxon>
        <taxon>Fodinibius</taxon>
    </lineage>
</organism>
<dbReference type="CDD" id="cd00118">
    <property type="entry name" value="LysM"/>
    <property type="match status" value="3"/>
</dbReference>
<dbReference type="EMBL" id="FQUS01000023">
    <property type="protein sequence ID" value="SHG27552.1"/>
    <property type="molecule type" value="Genomic_DNA"/>
</dbReference>
<evidence type="ECO:0000256" key="1">
    <source>
        <dbReference type="SAM" id="MobiDB-lite"/>
    </source>
</evidence>
<dbReference type="Gene3D" id="3.10.350.10">
    <property type="entry name" value="LysM domain"/>
    <property type="match status" value="3"/>
</dbReference>
<keyword evidence="2" id="KW-0732">Signal</keyword>
<dbReference type="Pfam" id="PF01476">
    <property type="entry name" value="LysM"/>
    <property type="match status" value="3"/>
</dbReference>
<feature type="domain" description="LysM" evidence="3">
    <location>
        <begin position="29"/>
        <end position="72"/>
    </location>
</feature>
<gene>
    <name evidence="4" type="ORF">SAMN05443144_12343</name>
</gene>
<evidence type="ECO:0000313" key="5">
    <source>
        <dbReference type="Proteomes" id="UP000184041"/>
    </source>
</evidence>
<feature type="chain" id="PRO_5013042025" evidence="2">
    <location>
        <begin position="26"/>
        <end position="376"/>
    </location>
</feature>
<feature type="domain" description="LysM" evidence="3">
    <location>
        <begin position="155"/>
        <end position="198"/>
    </location>
</feature>
<evidence type="ECO:0000256" key="2">
    <source>
        <dbReference type="SAM" id="SignalP"/>
    </source>
</evidence>
<dbReference type="InterPro" id="IPR018392">
    <property type="entry name" value="LysM"/>
</dbReference>
<dbReference type="SUPFAM" id="SSF54106">
    <property type="entry name" value="LysM domain"/>
    <property type="match status" value="3"/>
</dbReference>
<feature type="region of interest" description="Disordered" evidence="1">
    <location>
        <begin position="281"/>
        <end position="312"/>
    </location>
</feature>
<name>A0A1M5IGY1_9BACT</name>
<feature type="region of interest" description="Disordered" evidence="1">
    <location>
        <begin position="201"/>
        <end position="224"/>
    </location>
</feature>
<dbReference type="Gene3D" id="2.40.40.10">
    <property type="entry name" value="RlpA-like domain"/>
    <property type="match status" value="1"/>
</dbReference>
<dbReference type="SMART" id="SM00257">
    <property type="entry name" value="LysM"/>
    <property type="match status" value="4"/>
</dbReference>
<keyword evidence="5" id="KW-1185">Reference proteome</keyword>